<keyword evidence="2" id="KW-1003">Cell membrane</keyword>
<keyword evidence="5 6" id="KW-0472">Membrane</keyword>
<feature type="domain" description="ABC-2 type transporter transmembrane" evidence="7">
    <location>
        <begin position="21"/>
        <end position="411"/>
    </location>
</feature>
<feature type="transmembrane region" description="Helical" evidence="6">
    <location>
        <begin position="309"/>
        <end position="330"/>
    </location>
</feature>
<evidence type="ECO:0000256" key="4">
    <source>
        <dbReference type="ARBA" id="ARBA00022989"/>
    </source>
</evidence>
<feature type="transmembrane region" description="Helical" evidence="6">
    <location>
        <begin position="399"/>
        <end position="419"/>
    </location>
</feature>
<evidence type="ECO:0000259" key="7">
    <source>
        <dbReference type="Pfam" id="PF12698"/>
    </source>
</evidence>
<dbReference type="PANTHER" id="PTHR30294">
    <property type="entry name" value="MEMBRANE COMPONENT OF ABC TRANSPORTER YHHJ-RELATED"/>
    <property type="match status" value="1"/>
</dbReference>
<keyword evidence="3 6" id="KW-0812">Transmembrane</keyword>
<dbReference type="RefSeq" id="WP_167273969.1">
    <property type="nucleotide sequence ID" value="NZ_JAASQJ010000004.1"/>
</dbReference>
<dbReference type="Gene3D" id="3.40.1710.10">
    <property type="entry name" value="abc type-2 transporter like domain"/>
    <property type="match status" value="1"/>
</dbReference>
<dbReference type="Pfam" id="PF12698">
    <property type="entry name" value="ABC2_membrane_3"/>
    <property type="match status" value="1"/>
</dbReference>
<gene>
    <name evidence="8" type="ORF">FHS68_004100</name>
</gene>
<dbReference type="InterPro" id="IPR051449">
    <property type="entry name" value="ABC-2_transporter_component"/>
</dbReference>
<feature type="transmembrane region" description="Helical" evidence="6">
    <location>
        <begin position="342"/>
        <end position="363"/>
    </location>
</feature>
<evidence type="ECO:0000256" key="5">
    <source>
        <dbReference type="ARBA" id="ARBA00023136"/>
    </source>
</evidence>
<comment type="caution">
    <text evidence="8">The sequence shown here is derived from an EMBL/GenBank/DDBJ whole genome shotgun (WGS) entry which is preliminary data.</text>
</comment>
<proteinExistence type="predicted"/>
<evidence type="ECO:0000256" key="6">
    <source>
        <dbReference type="SAM" id="Phobius"/>
    </source>
</evidence>
<evidence type="ECO:0000256" key="3">
    <source>
        <dbReference type="ARBA" id="ARBA00022692"/>
    </source>
</evidence>
<name>A0ABX0UR80_9BACT</name>
<keyword evidence="9" id="KW-1185">Reference proteome</keyword>
<dbReference type="PANTHER" id="PTHR30294:SF38">
    <property type="entry name" value="TRANSPORT PERMEASE PROTEIN"/>
    <property type="match status" value="1"/>
</dbReference>
<feature type="transmembrane region" description="Helical" evidence="6">
    <location>
        <begin position="20"/>
        <end position="39"/>
    </location>
</feature>
<reference evidence="8 9" key="1">
    <citation type="submission" date="2020-03" db="EMBL/GenBank/DDBJ databases">
        <title>Genomic Encyclopedia of Type Strains, Phase IV (KMG-IV): sequencing the most valuable type-strain genomes for metagenomic binning, comparative biology and taxonomic classification.</title>
        <authorList>
            <person name="Goeker M."/>
        </authorList>
    </citation>
    <scope>NUCLEOTIDE SEQUENCE [LARGE SCALE GENOMIC DNA]</scope>
    <source>
        <strain evidence="8 9">DSM 102865</strain>
    </source>
</reference>
<accession>A0ABX0UR80</accession>
<dbReference type="EMBL" id="JAASQJ010000004">
    <property type="protein sequence ID" value="NIJ54913.1"/>
    <property type="molecule type" value="Genomic_DNA"/>
</dbReference>
<dbReference type="Proteomes" id="UP001179181">
    <property type="component" value="Unassembled WGS sequence"/>
</dbReference>
<evidence type="ECO:0000313" key="8">
    <source>
        <dbReference type="EMBL" id="NIJ54913.1"/>
    </source>
</evidence>
<feature type="transmembrane region" description="Helical" evidence="6">
    <location>
        <begin position="267"/>
        <end position="294"/>
    </location>
</feature>
<protein>
    <submittedName>
        <fullName evidence="8">ABC-2 type transport system permease protein</fullName>
    </submittedName>
</protein>
<keyword evidence="4 6" id="KW-1133">Transmembrane helix</keyword>
<evidence type="ECO:0000313" key="9">
    <source>
        <dbReference type="Proteomes" id="UP001179181"/>
    </source>
</evidence>
<organism evidence="8 9">
    <name type="scientific">Dyadobacter arcticus</name>
    <dbReference type="NCBI Taxonomy" id="1078754"/>
    <lineage>
        <taxon>Bacteria</taxon>
        <taxon>Pseudomonadati</taxon>
        <taxon>Bacteroidota</taxon>
        <taxon>Cytophagia</taxon>
        <taxon>Cytophagales</taxon>
        <taxon>Spirosomataceae</taxon>
        <taxon>Dyadobacter</taxon>
    </lineage>
</organism>
<comment type="subcellular location">
    <subcellularLocation>
        <location evidence="1">Cell membrane</location>
        <topology evidence="1">Multi-pass membrane protein</topology>
    </subcellularLocation>
</comment>
<evidence type="ECO:0000256" key="1">
    <source>
        <dbReference type="ARBA" id="ARBA00004651"/>
    </source>
</evidence>
<dbReference type="InterPro" id="IPR013525">
    <property type="entry name" value="ABC2_TM"/>
</dbReference>
<evidence type="ECO:0000256" key="2">
    <source>
        <dbReference type="ARBA" id="ARBA00022475"/>
    </source>
</evidence>
<sequence length="425" mass="47377">MFKIFSSLRKEFLLLINDKVGLALLFLMPLLLVFIITIIQDSAYKMVNENQIPLLVVNHDSGKEGKKLVALLDSSGLFKVDSQNGIEQSSLKSELLSRGKLLALYIPKTFSAGLESNAEDVSTILMEDLGLEHDTIGQAKVEMPRLSFYNDPVLQENYSYSVMGIIQSYMSVIENSLMIDRMYTNMDLGDKSAVLKKKMISNRVQINQIVASNNNSTVIPNSTQHNVPAWTIFAMFFMVVSLGSNIVKERVSGSFLRLKTMPTTFMLVMFSKMAIYVLVAVLQVALTFSMGIWILPKLGLPQLTVPQNFIAMVAVIFVSSMAAVSYALLIGSLSRTEQQANGFGAISIIIFGAIGGILVPTFVMPGFMQYASNFSPLHWCLEGFYVLFLKGGSWQELKYVFSFLGIFILICQLGTYFKLRLERII</sequence>